<reference evidence="2" key="1">
    <citation type="submission" date="2020-04" db="EMBL/GenBank/DDBJ databases">
        <authorList>
            <person name="Chiriac C."/>
            <person name="Salcher M."/>
            <person name="Ghai R."/>
            <person name="Kavagutti S V."/>
        </authorList>
    </citation>
    <scope>NUCLEOTIDE SEQUENCE</scope>
</reference>
<evidence type="ECO:0000313" key="2">
    <source>
        <dbReference type="EMBL" id="CAB4122295.1"/>
    </source>
</evidence>
<organism evidence="2">
    <name type="scientific">uncultured Caudovirales phage</name>
    <dbReference type="NCBI Taxonomy" id="2100421"/>
    <lineage>
        <taxon>Viruses</taxon>
        <taxon>Duplodnaviria</taxon>
        <taxon>Heunggongvirae</taxon>
        <taxon>Uroviricota</taxon>
        <taxon>Caudoviricetes</taxon>
        <taxon>Peduoviridae</taxon>
        <taxon>Maltschvirus</taxon>
        <taxon>Maltschvirus maltsch</taxon>
    </lineage>
</organism>
<accession>A0A6J5KLI9</accession>
<name>A0A6J5KLI9_9CAUD</name>
<proteinExistence type="predicted"/>
<gene>
    <name evidence="2" type="ORF">UFOVP31_4</name>
</gene>
<dbReference type="EMBL" id="LR796161">
    <property type="protein sequence ID" value="CAB4122295.1"/>
    <property type="molecule type" value="Genomic_DNA"/>
</dbReference>
<feature type="region of interest" description="Disordered" evidence="1">
    <location>
        <begin position="76"/>
        <end position="115"/>
    </location>
</feature>
<feature type="compositionally biased region" description="Polar residues" evidence="1">
    <location>
        <begin position="84"/>
        <end position="115"/>
    </location>
</feature>
<protein>
    <submittedName>
        <fullName evidence="2">Uncharacterized protein</fullName>
    </submittedName>
</protein>
<evidence type="ECO:0000256" key="1">
    <source>
        <dbReference type="SAM" id="MobiDB-lite"/>
    </source>
</evidence>
<sequence>MYRSTLIAKCLLNSSMVTSLAAGEKIVQSVFEEAFEGQDFSKWNTPVDACLGQSIVEGVGRARQINVRQFIADLHSDPEHGAVTQGQPQTLDNPAQPRSTPTRDGNTGSKSNGRT</sequence>